<keyword evidence="7" id="KW-0539">Nucleus</keyword>
<comment type="function">
    <text evidence="1">May be involved in a process influencing telomere capping.</text>
</comment>
<reference evidence="9 10" key="1">
    <citation type="submission" date="2021-06" db="EMBL/GenBank/DDBJ databases">
        <authorList>
            <person name="Kallberg Y."/>
            <person name="Tangrot J."/>
            <person name="Rosling A."/>
        </authorList>
    </citation>
    <scope>NUCLEOTIDE SEQUENCE [LARGE SCALE GENOMIC DNA]</scope>
    <source>
        <strain evidence="9 10">120-4 pot B 10/14</strain>
    </source>
</reference>
<comment type="caution">
    <text evidence="9">The sequence shown here is derived from an EMBL/GenBank/DDBJ whole genome shotgun (WGS) entry which is preliminary data.</text>
</comment>
<dbReference type="PANTHER" id="PTHR41391:SF1">
    <property type="entry name" value="RESTRICTION OF TELOMERE CAPPING PROTEIN 4"/>
    <property type="match status" value="1"/>
</dbReference>
<comment type="subcellular location">
    <subcellularLocation>
        <location evidence="3">Cytoplasm</location>
    </subcellularLocation>
    <subcellularLocation>
        <location evidence="2">Nucleus</location>
    </subcellularLocation>
</comment>
<dbReference type="Proteomes" id="UP000789901">
    <property type="component" value="Unassembled WGS sequence"/>
</dbReference>
<sequence>MIQYNTFIEIQPSYYGLKGHNIIADTLRQMYLKPNSNIITKESCSPLSQIDYLFEVLVPETAVCLIMNDIQCTYKEAKKVIVQSVEYGNRINPEADEIIESD</sequence>
<protein>
    <recommendedName>
        <fullName evidence="5">Restriction of telomere capping protein 4</fullName>
    </recommendedName>
</protein>
<evidence type="ECO:0000256" key="5">
    <source>
        <dbReference type="ARBA" id="ARBA00015162"/>
    </source>
</evidence>
<evidence type="ECO:0000313" key="9">
    <source>
        <dbReference type="EMBL" id="CAG8469672.1"/>
    </source>
</evidence>
<evidence type="ECO:0000313" key="10">
    <source>
        <dbReference type="Proteomes" id="UP000789901"/>
    </source>
</evidence>
<organism evidence="9 10">
    <name type="scientific">Gigaspora margarita</name>
    <dbReference type="NCBI Taxonomy" id="4874"/>
    <lineage>
        <taxon>Eukaryota</taxon>
        <taxon>Fungi</taxon>
        <taxon>Fungi incertae sedis</taxon>
        <taxon>Mucoromycota</taxon>
        <taxon>Glomeromycotina</taxon>
        <taxon>Glomeromycetes</taxon>
        <taxon>Diversisporales</taxon>
        <taxon>Gigasporaceae</taxon>
        <taxon>Gigaspora</taxon>
    </lineage>
</organism>
<evidence type="ECO:0000256" key="3">
    <source>
        <dbReference type="ARBA" id="ARBA00004496"/>
    </source>
</evidence>
<dbReference type="Pfam" id="PF14474">
    <property type="entry name" value="RTC4"/>
    <property type="match status" value="1"/>
</dbReference>
<dbReference type="PANTHER" id="PTHR41391">
    <property type="entry name" value="RESTRICTION OF TELOMERE CAPPING PROTEIN 4"/>
    <property type="match status" value="1"/>
</dbReference>
<proteinExistence type="inferred from homology"/>
<dbReference type="EMBL" id="CAJVQB010000135">
    <property type="protein sequence ID" value="CAG8469672.1"/>
    <property type="molecule type" value="Genomic_DNA"/>
</dbReference>
<dbReference type="SMART" id="SM01312">
    <property type="entry name" value="RTC4"/>
    <property type="match status" value="1"/>
</dbReference>
<evidence type="ECO:0000256" key="6">
    <source>
        <dbReference type="ARBA" id="ARBA00022490"/>
    </source>
</evidence>
<keyword evidence="10" id="KW-1185">Reference proteome</keyword>
<gene>
    <name evidence="9" type="ORF">GMARGA_LOCUS713</name>
</gene>
<dbReference type="InterPro" id="IPR039024">
    <property type="entry name" value="RTC4"/>
</dbReference>
<accession>A0ABM8VXA5</accession>
<evidence type="ECO:0000256" key="1">
    <source>
        <dbReference type="ARBA" id="ARBA00002738"/>
    </source>
</evidence>
<evidence type="ECO:0000259" key="8">
    <source>
        <dbReference type="SMART" id="SM01312"/>
    </source>
</evidence>
<evidence type="ECO:0000256" key="4">
    <source>
        <dbReference type="ARBA" id="ARBA00009461"/>
    </source>
</evidence>
<evidence type="ECO:0000256" key="2">
    <source>
        <dbReference type="ARBA" id="ARBA00004123"/>
    </source>
</evidence>
<feature type="domain" description="Restriction of telomere capping protein 4 C-terminal" evidence="8">
    <location>
        <begin position="1"/>
        <end position="94"/>
    </location>
</feature>
<comment type="similarity">
    <text evidence="4">Belongs to the RTC4 family.</text>
</comment>
<name>A0ABM8VXA5_GIGMA</name>
<keyword evidence="6" id="KW-0963">Cytoplasm</keyword>
<dbReference type="InterPro" id="IPR028094">
    <property type="entry name" value="RTC4_C"/>
</dbReference>
<evidence type="ECO:0000256" key="7">
    <source>
        <dbReference type="ARBA" id="ARBA00023242"/>
    </source>
</evidence>